<protein>
    <recommendedName>
        <fullName evidence="1">LarA-like N-terminal domain-containing protein</fullName>
    </recommendedName>
</protein>
<dbReference type="Gene3D" id="3.40.50.11440">
    <property type="match status" value="1"/>
</dbReference>
<comment type="caution">
    <text evidence="2">The sequence shown here is derived from an EMBL/GenBank/DDBJ whole genome shotgun (WGS) entry which is preliminary data.</text>
</comment>
<evidence type="ECO:0000259" key="1">
    <source>
        <dbReference type="Pfam" id="PF09861"/>
    </source>
</evidence>
<accession>X1HYM6</accession>
<feature type="domain" description="LarA-like N-terminal" evidence="1">
    <location>
        <begin position="31"/>
        <end position="209"/>
    </location>
</feature>
<sequence>LNTVPGLWKENFRKTPIYIPGETVPDPAFLENPEEETKSAILNPIGMKPISEQVKKGSKVTIIFPDRVKGGFQENSHRKVSIPIVIEECLKAGVEKKDIKLICSNGLHRKNTREEWRAILGQKIFDDFYYSNQIVNHDSEDWDNLIDLGYDELGDRVIMNKEVFDSDLAVLIGHTLGNPYGGYSGGYKHCATGITHWKSIASHHIPDVMHRDDFTPVSNESLMRKKFDSIGKYMEKCMNKKYFTIDGVLDTSARQIAVYAGYGKEIQ</sequence>
<gene>
    <name evidence="2" type="ORF">S03H2_46055</name>
</gene>
<dbReference type="InterPro" id="IPR048068">
    <property type="entry name" value="LarA-like"/>
</dbReference>
<evidence type="ECO:0000313" key="2">
    <source>
        <dbReference type="EMBL" id="GAH75266.1"/>
    </source>
</evidence>
<dbReference type="EMBL" id="BARU01028887">
    <property type="protein sequence ID" value="GAH75266.1"/>
    <property type="molecule type" value="Genomic_DNA"/>
</dbReference>
<dbReference type="GO" id="GO:0050043">
    <property type="term" value="F:lactate racemase activity"/>
    <property type="evidence" value="ECO:0007669"/>
    <property type="project" value="InterPro"/>
</dbReference>
<dbReference type="PANTHER" id="PTHR33171">
    <property type="entry name" value="LAR_N DOMAIN-CONTAINING PROTEIN"/>
    <property type="match status" value="1"/>
</dbReference>
<name>X1HYM6_9ZZZZ</name>
<reference evidence="2" key="1">
    <citation type="journal article" date="2014" name="Front. Microbiol.">
        <title>High frequency of phylogenetically diverse reductive dehalogenase-homologous genes in deep subseafloor sedimentary metagenomes.</title>
        <authorList>
            <person name="Kawai M."/>
            <person name="Futagami T."/>
            <person name="Toyoda A."/>
            <person name="Takaki Y."/>
            <person name="Nishi S."/>
            <person name="Hori S."/>
            <person name="Arai W."/>
            <person name="Tsubouchi T."/>
            <person name="Morono Y."/>
            <person name="Uchiyama I."/>
            <person name="Ito T."/>
            <person name="Fujiyama A."/>
            <person name="Inagaki F."/>
            <person name="Takami H."/>
        </authorList>
    </citation>
    <scope>NUCLEOTIDE SEQUENCE</scope>
    <source>
        <strain evidence="2">Expedition CK06-06</strain>
    </source>
</reference>
<dbReference type="Pfam" id="PF09861">
    <property type="entry name" value="Lar_N"/>
    <property type="match status" value="1"/>
</dbReference>
<dbReference type="PANTHER" id="PTHR33171:SF17">
    <property type="entry name" value="LARA-LIKE N-TERMINAL DOMAIN-CONTAINING PROTEIN"/>
    <property type="match status" value="1"/>
</dbReference>
<proteinExistence type="predicted"/>
<feature type="non-terminal residue" evidence="2">
    <location>
        <position position="267"/>
    </location>
</feature>
<dbReference type="InterPro" id="IPR018657">
    <property type="entry name" value="LarA-like_N"/>
</dbReference>
<dbReference type="AlphaFoldDB" id="X1HYM6"/>
<feature type="non-terminal residue" evidence="2">
    <location>
        <position position="1"/>
    </location>
</feature>
<organism evidence="2">
    <name type="scientific">marine sediment metagenome</name>
    <dbReference type="NCBI Taxonomy" id="412755"/>
    <lineage>
        <taxon>unclassified sequences</taxon>
        <taxon>metagenomes</taxon>
        <taxon>ecological metagenomes</taxon>
    </lineage>
</organism>